<evidence type="ECO:0000313" key="1">
    <source>
        <dbReference type="EMBL" id="TFK24128.1"/>
    </source>
</evidence>
<organism evidence="1 2">
    <name type="scientific">Coprinopsis marcescibilis</name>
    <name type="common">Agaric fungus</name>
    <name type="synonym">Psathyrella marcescibilis</name>
    <dbReference type="NCBI Taxonomy" id="230819"/>
    <lineage>
        <taxon>Eukaryota</taxon>
        <taxon>Fungi</taxon>
        <taxon>Dikarya</taxon>
        <taxon>Basidiomycota</taxon>
        <taxon>Agaricomycotina</taxon>
        <taxon>Agaricomycetes</taxon>
        <taxon>Agaricomycetidae</taxon>
        <taxon>Agaricales</taxon>
        <taxon>Agaricineae</taxon>
        <taxon>Psathyrellaceae</taxon>
        <taxon>Coprinopsis</taxon>
    </lineage>
</organism>
<sequence length="498" mass="55655">MESGQVNAWNTNDLIVVLNGINILDSRQGFNNTSWETVCDQVYLAVLEQIPLEIQSKVADALGCLVTLQEFCIGIGSYLPISRARICEAVFGWDPAILESLQSLVRTDEHASQPVLYHPVFLAFLLNPSRSKQFCFGSFPHKHIPHLLVSFLQYLTMASRTQNFHPGVVEFVAHHWHDLYKTLYGVPAADIPQDVLHVIAAYNFPFDDARLTHEGVDFDNFILGPLSTLPVKVYPLLKMSLGNSRSAVDRKMRATLSHLIQHPTVSSQGSSCYSLERHINAIFPQNLLPTTRGESAFALLDRGCKEGIIHGMQQIGLGWAVRCVCANNLIPAHWKHADLAPIILFGSLNPELIAFLATPARPKEKHWPCIDQDQLIAAVQSCLDVMPIDATWGPGLQQNAVSTVASLVTLIEDPDGVIPSFTQFYDRCDVEEFDAGRWTISALQCVFRDNKLMARALIHFLKKNVGDEFWGRYWHILDAYYWDPAALAKGEALVIDSE</sequence>
<dbReference type="Proteomes" id="UP000307440">
    <property type="component" value="Unassembled WGS sequence"/>
</dbReference>
<name>A0A5C3L7B2_COPMA</name>
<accession>A0A5C3L7B2</accession>
<gene>
    <name evidence="1" type="ORF">FA15DRAFT_669890</name>
</gene>
<evidence type="ECO:0000313" key="2">
    <source>
        <dbReference type="Proteomes" id="UP000307440"/>
    </source>
</evidence>
<reference evidence="1 2" key="1">
    <citation type="journal article" date="2019" name="Nat. Ecol. Evol.">
        <title>Megaphylogeny resolves global patterns of mushroom evolution.</title>
        <authorList>
            <person name="Varga T."/>
            <person name="Krizsan K."/>
            <person name="Foldi C."/>
            <person name="Dima B."/>
            <person name="Sanchez-Garcia M."/>
            <person name="Sanchez-Ramirez S."/>
            <person name="Szollosi G.J."/>
            <person name="Szarkandi J.G."/>
            <person name="Papp V."/>
            <person name="Albert L."/>
            <person name="Andreopoulos W."/>
            <person name="Angelini C."/>
            <person name="Antonin V."/>
            <person name="Barry K.W."/>
            <person name="Bougher N.L."/>
            <person name="Buchanan P."/>
            <person name="Buyck B."/>
            <person name="Bense V."/>
            <person name="Catcheside P."/>
            <person name="Chovatia M."/>
            <person name="Cooper J."/>
            <person name="Damon W."/>
            <person name="Desjardin D."/>
            <person name="Finy P."/>
            <person name="Geml J."/>
            <person name="Haridas S."/>
            <person name="Hughes K."/>
            <person name="Justo A."/>
            <person name="Karasinski D."/>
            <person name="Kautmanova I."/>
            <person name="Kiss B."/>
            <person name="Kocsube S."/>
            <person name="Kotiranta H."/>
            <person name="LaButti K.M."/>
            <person name="Lechner B.E."/>
            <person name="Liimatainen K."/>
            <person name="Lipzen A."/>
            <person name="Lukacs Z."/>
            <person name="Mihaltcheva S."/>
            <person name="Morgado L.N."/>
            <person name="Niskanen T."/>
            <person name="Noordeloos M.E."/>
            <person name="Ohm R.A."/>
            <person name="Ortiz-Santana B."/>
            <person name="Ovrebo C."/>
            <person name="Racz N."/>
            <person name="Riley R."/>
            <person name="Savchenko A."/>
            <person name="Shiryaev A."/>
            <person name="Soop K."/>
            <person name="Spirin V."/>
            <person name="Szebenyi C."/>
            <person name="Tomsovsky M."/>
            <person name="Tulloss R.E."/>
            <person name="Uehling J."/>
            <person name="Grigoriev I.V."/>
            <person name="Vagvolgyi C."/>
            <person name="Papp T."/>
            <person name="Martin F.M."/>
            <person name="Miettinen O."/>
            <person name="Hibbett D.S."/>
            <person name="Nagy L.G."/>
        </authorList>
    </citation>
    <scope>NUCLEOTIDE SEQUENCE [LARGE SCALE GENOMIC DNA]</scope>
    <source>
        <strain evidence="1 2">CBS 121175</strain>
    </source>
</reference>
<dbReference type="EMBL" id="ML210206">
    <property type="protein sequence ID" value="TFK24128.1"/>
    <property type="molecule type" value="Genomic_DNA"/>
</dbReference>
<protein>
    <submittedName>
        <fullName evidence="1">Uncharacterized protein</fullName>
    </submittedName>
</protein>
<proteinExistence type="predicted"/>
<keyword evidence="2" id="KW-1185">Reference proteome</keyword>
<dbReference type="AlphaFoldDB" id="A0A5C3L7B2"/>